<dbReference type="AlphaFoldDB" id="A0A2X2UJJ1"/>
<reference evidence="1 2" key="1">
    <citation type="submission" date="2018-06" db="EMBL/GenBank/DDBJ databases">
        <authorList>
            <consortium name="Pathogen Informatics"/>
            <person name="Doyle S."/>
        </authorList>
    </citation>
    <scope>NUCLEOTIDE SEQUENCE [LARGE SCALE GENOMIC DNA]</scope>
    <source>
        <strain evidence="1 2">NCTC11224</strain>
    </source>
</reference>
<dbReference type="EMBL" id="UAVW01000021">
    <property type="protein sequence ID" value="SQB16614.1"/>
    <property type="molecule type" value="Genomic_DNA"/>
</dbReference>
<dbReference type="Proteomes" id="UP000251853">
    <property type="component" value="Unassembled WGS sequence"/>
</dbReference>
<evidence type="ECO:0000313" key="2">
    <source>
        <dbReference type="Proteomes" id="UP000251853"/>
    </source>
</evidence>
<organism evidence="1 2">
    <name type="scientific">Enterocloster clostridioformis</name>
    <dbReference type="NCBI Taxonomy" id="1531"/>
    <lineage>
        <taxon>Bacteria</taxon>
        <taxon>Bacillati</taxon>
        <taxon>Bacillota</taxon>
        <taxon>Clostridia</taxon>
        <taxon>Lachnospirales</taxon>
        <taxon>Lachnospiraceae</taxon>
        <taxon>Enterocloster</taxon>
    </lineage>
</organism>
<accession>A0A2X2UJJ1</accession>
<keyword evidence="2" id="KW-1185">Reference proteome</keyword>
<proteinExistence type="predicted"/>
<gene>
    <name evidence="1" type="ORF">NCTC11224_05674</name>
</gene>
<evidence type="ECO:0000313" key="1">
    <source>
        <dbReference type="EMBL" id="SQB16614.1"/>
    </source>
</evidence>
<name>A0A2X2UJJ1_9FIRM</name>
<dbReference type="RefSeq" id="WP_112483431.1">
    <property type="nucleotide sequence ID" value="NZ_JAIWZC010000001.1"/>
</dbReference>
<sequence>MEDYTAEMIRDMAFSFCPQCGTAIVPNHKGRPRKFCSPECRSRWNNTHPKPENWKTVRSKICPVCGREFSYRHQYGLERKYCSRACANKGRWKEGDTDGRTAEHRA</sequence>
<protein>
    <submittedName>
        <fullName evidence="1">Sigma-70 region 4 type 2</fullName>
    </submittedName>
</protein>